<feature type="domain" description="DUF4140" evidence="2">
    <location>
        <begin position="25"/>
        <end position="115"/>
    </location>
</feature>
<comment type="caution">
    <text evidence="3">The sequence shown here is derived from an EMBL/GenBank/DDBJ whole genome shotgun (WGS) entry which is preliminary data.</text>
</comment>
<dbReference type="Pfam" id="PF13600">
    <property type="entry name" value="DUF4140"/>
    <property type="match status" value="1"/>
</dbReference>
<dbReference type="Proteomes" id="UP000663888">
    <property type="component" value="Unassembled WGS sequence"/>
</dbReference>
<evidence type="ECO:0000313" key="3">
    <source>
        <dbReference type="EMBL" id="CAE6398649.1"/>
    </source>
</evidence>
<keyword evidence="1" id="KW-0175">Coiled coil</keyword>
<sequence>MVSDHPIANRISINSAEHDDLIESVTVFQSDRAEIKRQVNLDLKKGQNHIRIERLPSGINEDSIRIDGTDTAIIFDVIYHTPSNHQNRLADATMELRRAIEALQKERSITQEQSELLGNYGRTIDSKSVSIEDVQRFLDMLGPRQVAIAKRIQELDTQIEEEQEKLSEAQRKDYEDARGAQCGTAITVTVLAETDGPAELKLAYVVSDASWTPLYDVHDWRELARCGPYTFNCFSSTWQ</sequence>
<dbReference type="PANTHER" id="PTHR31005">
    <property type="entry name" value="DUF4139 DOMAIN-CONTAINING PROTEIN"/>
    <property type="match status" value="1"/>
</dbReference>
<dbReference type="EMBL" id="CAJMWX010000057">
    <property type="protein sequence ID" value="CAE6398649.1"/>
    <property type="molecule type" value="Genomic_DNA"/>
</dbReference>
<reference evidence="3" key="1">
    <citation type="submission" date="2021-01" db="EMBL/GenBank/DDBJ databases">
        <authorList>
            <person name="Kaushik A."/>
        </authorList>
    </citation>
    <scope>NUCLEOTIDE SEQUENCE</scope>
    <source>
        <strain evidence="3">AG4-R118</strain>
    </source>
</reference>
<dbReference type="InterPro" id="IPR025554">
    <property type="entry name" value="DUF4140"/>
</dbReference>
<gene>
    <name evidence="3" type="ORF">RDB_LOCUS2230</name>
</gene>
<dbReference type="PANTHER" id="PTHR31005:SF8">
    <property type="entry name" value="DUF4139 DOMAIN-CONTAINING PROTEIN"/>
    <property type="match status" value="1"/>
</dbReference>
<name>A0A8H2WPY0_9AGAM</name>
<evidence type="ECO:0000259" key="2">
    <source>
        <dbReference type="Pfam" id="PF13600"/>
    </source>
</evidence>
<proteinExistence type="predicted"/>
<accession>A0A8H2WPY0</accession>
<feature type="coiled-coil region" evidence="1">
    <location>
        <begin position="145"/>
        <end position="172"/>
    </location>
</feature>
<evidence type="ECO:0000313" key="4">
    <source>
        <dbReference type="Proteomes" id="UP000663888"/>
    </source>
</evidence>
<dbReference type="InterPro" id="IPR011935">
    <property type="entry name" value="CHP02231"/>
</dbReference>
<evidence type="ECO:0000256" key="1">
    <source>
        <dbReference type="SAM" id="Coils"/>
    </source>
</evidence>
<protein>
    <recommendedName>
        <fullName evidence="2">DUF4140 domain-containing protein</fullName>
    </recommendedName>
</protein>
<feature type="coiled-coil region" evidence="1">
    <location>
        <begin position="86"/>
        <end position="113"/>
    </location>
</feature>
<dbReference type="AlphaFoldDB" id="A0A8H2WPY0"/>
<organism evidence="3 4">
    <name type="scientific">Rhizoctonia solani</name>
    <dbReference type="NCBI Taxonomy" id="456999"/>
    <lineage>
        <taxon>Eukaryota</taxon>
        <taxon>Fungi</taxon>
        <taxon>Dikarya</taxon>
        <taxon>Basidiomycota</taxon>
        <taxon>Agaricomycotina</taxon>
        <taxon>Agaricomycetes</taxon>
        <taxon>Cantharellales</taxon>
        <taxon>Ceratobasidiaceae</taxon>
        <taxon>Rhizoctonia</taxon>
    </lineage>
</organism>